<keyword evidence="1" id="KW-0175">Coiled coil</keyword>
<dbReference type="Pfam" id="PF25540">
    <property type="entry name" value="DUF7923"/>
    <property type="match status" value="1"/>
</dbReference>
<dbReference type="EMBL" id="JACAZE010000030">
    <property type="protein sequence ID" value="KAF7289066.1"/>
    <property type="molecule type" value="Genomic_DNA"/>
</dbReference>
<proteinExistence type="predicted"/>
<feature type="compositionally biased region" description="Basic and acidic residues" evidence="2">
    <location>
        <begin position="646"/>
        <end position="672"/>
    </location>
</feature>
<feature type="region of interest" description="Disordered" evidence="2">
    <location>
        <begin position="534"/>
        <end position="672"/>
    </location>
</feature>
<feature type="domain" description="DUF7923" evidence="3">
    <location>
        <begin position="96"/>
        <end position="277"/>
    </location>
</feature>
<dbReference type="Gene3D" id="1.20.58.2130">
    <property type="match status" value="1"/>
</dbReference>
<reference evidence="4" key="1">
    <citation type="submission" date="2020-05" db="EMBL/GenBank/DDBJ databases">
        <title>Mycena genomes resolve the evolution of fungal bioluminescence.</title>
        <authorList>
            <person name="Tsai I.J."/>
        </authorList>
    </citation>
    <scope>NUCLEOTIDE SEQUENCE</scope>
    <source>
        <strain evidence="4">110903Hualien_Pintung</strain>
    </source>
</reference>
<evidence type="ECO:0000256" key="1">
    <source>
        <dbReference type="SAM" id="Coils"/>
    </source>
</evidence>
<feature type="compositionally biased region" description="Polar residues" evidence="2">
    <location>
        <begin position="299"/>
        <end position="314"/>
    </location>
</feature>
<dbReference type="PANTHER" id="PTHR37543">
    <property type="entry name" value="CCCH ZINC FINGER DNA BINDING PROTEIN (AFU_ORTHOLOGUE AFUA_5G12760)"/>
    <property type="match status" value="1"/>
</dbReference>
<dbReference type="InterPro" id="IPR057683">
    <property type="entry name" value="DUF7923"/>
</dbReference>
<evidence type="ECO:0000259" key="3">
    <source>
        <dbReference type="Pfam" id="PF25540"/>
    </source>
</evidence>
<sequence>MDATTTPTQDAGALPPKSAPRAIELCLSSLKDEITTLVKNEQSYQQTVQSLQSELSAYKRAYTDADADLQVAKNALHEAQALNVQLKEEASRQHDKGTRVVILIDGDGAIFSTQLISQGQKGGHAAAQQITDKVTQALVGEYGARTYQLWAYVFFNRQGLLMTFKRSGLAALNAKLDDFVAGFNQATERFIMVDVGNTKEAADAKLKVYLEAELRLTETFKVVFGGCHDNGYVANLHSQITAGFKEKLILLKSYDEMAAGIATLARELPTLTIANLFMAQKLNDAVPAAPGQRKPSPPLSGNVSLGPTEKTTLPSVAPRQLDPKLSIMPLDLLVPSLQRVHGDASTHPLHEKLERLLLTTRAVNNKYQVELPNILANNGGDGEEEETMMWFAVTHEKTDTEDTEEPWLDEEWRTKWLERIERREVQVQILLHLLKLSLPGPMPTPDTSESPRKKRRKIGNREPPPPPSLEDRLEAFMDKLSMWQLMSTLDTGLVQRRGTDDRDWMQVFCADVVEPRFGKTLPSQTALLREKVFPHSPFSDTDDADEWDPPAPPPAPAPAPAAKPKPKPQAHALSRTASSSSSSSATLNPNASRSRARSRSLSVTLAEEEQQQRQRFEADDKEKQRRVLKREVSMKRSFTPTLSVRDTAEAEKRAEEKRQEAEEEQRRKAEMVARERERVYGVTLVEATPVKARPQKIV</sequence>
<feature type="compositionally biased region" description="Low complexity" evidence="2">
    <location>
        <begin position="572"/>
        <end position="593"/>
    </location>
</feature>
<keyword evidence="5" id="KW-1185">Reference proteome</keyword>
<comment type="caution">
    <text evidence="4">The sequence shown here is derived from an EMBL/GenBank/DDBJ whole genome shotgun (WGS) entry which is preliminary data.</text>
</comment>
<organism evidence="4 5">
    <name type="scientific">Mycena chlorophos</name>
    <name type="common">Agaric fungus</name>
    <name type="synonym">Agaricus chlorophos</name>
    <dbReference type="NCBI Taxonomy" id="658473"/>
    <lineage>
        <taxon>Eukaryota</taxon>
        <taxon>Fungi</taxon>
        <taxon>Dikarya</taxon>
        <taxon>Basidiomycota</taxon>
        <taxon>Agaricomycotina</taxon>
        <taxon>Agaricomycetes</taxon>
        <taxon>Agaricomycetidae</taxon>
        <taxon>Agaricales</taxon>
        <taxon>Marasmiineae</taxon>
        <taxon>Mycenaceae</taxon>
        <taxon>Mycena</taxon>
    </lineage>
</organism>
<feature type="region of interest" description="Disordered" evidence="2">
    <location>
        <begin position="438"/>
        <end position="470"/>
    </location>
</feature>
<dbReference type="AlphaFoldDB" id="A0A8H6VR93"/>
<name>A0A8H6VR93_MYCCL</name>
<feature type="compositionally biased region" description="Pro residues" evidence="2">
    <location>
        <begin position="549"/>
        <end position="563"/>
    </location>
</feature>
<feature type="region of interest" description="Disordered" evidence="2">
    <location>
        <begin position="287"/>
        <end position="315"/>
    </location>
</feature>
<evidence type="ECO:0000256" key="2">
    <source>
        <dbReference type="SAM" id="MobiDB-lite"/>
    </source>
</evidence>
<dbReference type="OrthoDB" id="3003917at2759"/>
<dbReference type="Proteomes" id="UP000613580">
    <property type="component" value="Unassembled WGS sequence"/>
</dbReference>
<protein>
    <recommendedName>
        <fullName evidence="3">DUF7923 domain-containing protein</fullName>
    </recommendedName>
</protein>
<dbReference type="PANTHER" id="PTHR37543:SF1">
    <property type="entry name" value="CCCH ZINC FINGER DNA BINDING PROTEIN (AFU_ORTHOLOGUE AFUA_5G12760)"/>
    <property type="match status" value="1"/>
</dbReference>
<evidence type="ECO:0000313" key="5">
    <source>
        <dbReference type="Proteomes" id="UP000613580"/>
    </source>
</evidence>
<gene>
    <name evidence="4" type="ORF">HMN09_01354800</name>
</gene>
<feature type="coiled-coil region" evidence="1">
    <location>
        <begin position="41"/>
        <end position="96"/>
    </location>
</feature>
<feature type="compositionally biased region" description="Basic and acidic residues" evidence="2">
    <location>
        <begin position="610"/>
        <end position="634"/>
    </location>
</feature>
<evidence type="ECO:0000313" key="4">
    <source>
        <dbReference type="EMBL" id="KAF7289066.1"/>
    </source>
</evidence>
<accession>A0A8H6VR93</accession>